<proteinExistence type="predicted"/>
<sequence length="711" mass="75455">MPRSPRAWTPTTARIVTAALLLALLSFTWWMLATGTRGAEIANVLALPLAAVSLLTAVVGSVARPAVGDPAVLAAAQRRLSAWSARQETELLRRALLESGELQPANLRSGQWKTVPARTDGGQRRGSVRDIASYYQHLDRGRLVVLGEPGSGKSVALAVLVLGLLKARAAGGDASASTYQRVPVRLSLPTFDPGPGADQQSDLASHDRLRRWLVNQVAAAADEPPALIAAMVEAGMILPVLDGLDEMDADREPATRAALVVRALNCQVDHGIEPVVVACRRARYEELRSVVTPLGERVTMQDASVVLLEPLTIAEVAAYLTRRFPAHGNSKVLESRWAELIGSMRADPDGRLATALRSPLRLFLAIRAYQDPTSRPADLRQIDGSLDHHLFARLIPATLSATKPPAAMDASHVQHWLSTLSRRLRQQRVSGQSGTDLPLHTLSSGIVPGWPMLAVTVANMAVVATCMLGAVHLYADAAPQKFAGGTLRTLTVCAVILTGWRSSHPETALRRFSFGRLRTPSERRALITRGLLGLLVGTTAWAVSGLRVRPAFGVLVGLTIGAAFAVGLGSERGSPRGAPERPSQVLSQIRNFYLVTGTAVGLVVGMGLGAVLVVGVGGGTAAACGALLGAAAAVLFTADSPWPPQVAGSWAAAAKGDLPHGLNKFLDWAHEAGLLRLVNLAVQFRHHELQTWLNEQASPTTRRGADPTTLP</sequence>
<feature type="domain" description="NACHT" evidence="2">
    <location>
        <begin position="141"/>
        <end position="259"/>
    </location>
</feature>
<name>A0ABX9WGU6_9ACTN</name>
<dbReference type="Gene3D" id="3.40.50.300">
    <property type="entry name" value="P-loop containing nucleotide triphosphate hydrolases"/>
    <property type="match status" value="1"/>
</dbReference>
<evidence type="ECO:0000313" key="4">
    <source>
        <dbReference type="Proteomes" id="UP000280698"/>
    </source>
</evidence>
<feature type="transmembrane region" description="Helical" evidence="1">
    <location>
        <begin position="12"/>
        <end position="32"/>
    </location>
</feature>
<feature type="transmembrane region" description="Helical" evidence="1">
    <location>
        <begin position="550"/>
        <end position="570"/>
    </location>
</feature>
<feature type="transmembrane region" description="Helical" evidence="1">
    <location>
        <begin position="44"/>
        <end position="63"/>
    </location>
</feature>
<dbReference type="InterPro" id="IPR007111">
    <property type="entry name" value="NACHT_NTPase"/>
</dbReference>
<accession>A0ABX9WGU6</accession>
<evidence type="ECO:0000313" key="3">
    <source>
        <dbReference type="EMBL" id="RNL98346.1"/>
    </source>
</evidence>
<dbReference type="InterPro" id="IPR027417">
    <property type="entry name" value="P-loop_NTPase"/>
</dbReference>
<keyword evidence="1" id="KW-0472">Membrane</keyword>
<organism evidence="3 4">
    <name type="scientific">Micromonospora solifontis</name>
    <dbReference type="NCBI Taxonomy" id="2487138"/>
    <lineage>
        <taxon>Bacteria</taxon>
        <taxon>Bacillati</taxon>
        <taxon>Actinomycetota</taxon>
        <taxon>Actinomycetes</taxon>
        <taxon>Micromonosporales</taxon>
        <taxon>Micromonosporaceae</taxon>
        <taxon>Micromonospora</taxon>
    </lineage>
</organism>
<gene>
    <name evidence="3" type="ORF">EFE23_14885</name>
</gene>
<keyword evidence="4" id="KW-1185">Reference proteome</keyword>
<dbReference type="EMBL" id="RJLN01000037">
    <property type="protein sequence ID" value="RNL98346.1"/>
    <property type="molecule type" value="Genomic_DNA"/>
</dbReference>
<feature type="transmembrane region" description="Helical" evidence="1">
    <location>
        <begin position="450"/>
        <end position="475"/>
    </location>
</feature>
<feature type="transmembrane region" description="Helical" evidence="1">
    <location>
        <begin position="526"/>
        <end position="544"/>
    </location>
</feature>
<dbReference type="RefSeq" id="WP_123241529.1">
    <property type="nucleotide sequence ID" value="NZ_JAAHBY010000037.1"/>
</dbReference>
<evidence type="ECO:0000259" key="2">
    <source>
        <dbReference type="PROSITE" id="PS50837"/>
    </source>
</evidence>
<reference evidence="3 4" key="1">
    <citation type="submission" date="2018-11" db="EMBL/GenBank/DDBJ databases">
        <title>Micromonospora sp. PPF5-17, a new actinomycetes isolated from a hot spring soil.</title>
        <authorList>
            <person name="Thawai C."/>
        </authorList>
    </citation>
    <scope>NUCLEOTIDE SEQUENCE [LARGE SCALE GENOMIC DNA]</scope>
    <source>
        <strain evidence="3 4">PPF5-17</strain>
    </source>
</reference>
<dbReference type="PROSITE" id="PS50837">
    <property type="entry name" value="NACHT"/>
    <property type="match status" value="1"/>
</dbReference>
<keyword evidence="1" id="KW-1133">Transmembrane helix</keyword>
<keyword evidence="1" id="KW-0812">Transmembrane</keyword>
<comment type="caution">
    <text evidence="3">The sequence shown here is derived from an EMBL/GenBank/DDBJ whole genome shotgun (WGS) entry which is preliminary data.</text>
</comment>
<feature type="transmembrane region" description="Helical" evidence="1">
    <location>
        <begin position="591"/>
        <end position="614"/>
    </location>
</feature>
<feature type="transmembrane region" description="Helical" evidence="1">
    <location>
        <begin position="620"/>
        <end position="638"/>
    </location>
</feature>
<protein>
    <recommendedName>
        <fullName evidence="2">NACHT domain-containing protein</fullName>
    </recommendedName>
</protein>
<evidence type="ECO:0000256" key="1">
    <source>
        <dbReference type="SAM" id="Phobius"/>
    </source>
</evidence>
<dbReference type="Proteomes" id="UP000280698">
    <property type="component" value="Unassembled WGS sequence"/>
</dbReference>